<dbReference type="Proteomes" id="UP000266841">
    <property type="component" value="Unassembled WGS sequence"/>
</dbReference>
<dbReference type="EMBL" id="AGNL01018206">
    <property type="protein sequence ID" value="EJK63510.1"/>
    <property type="molecule type" value="Genomic_DNA"/>
</dbReference>
<feature type="compositionally biased region" description="Basic and acidic residues" evidence="1">
    <location>
        <begin position="170"/>
        <end position="194"/>
    </location>
</feature>
<organism evidence="2 3">
    <name type="scientific">Thalassiosira oceanica</name>
    <name type="common">Marine diatom</name>
    <dbReference type="NCBI Taxonomy" id="159749"/>
    <lineage>
        <taxon>Eukaryota</taxon>
        <taxon>Sar</taxon>
        <taxon>Stramenopiles</taxon>
        <taxon>Ochrophyta</taxon>
        <taxon>Bacillariophyta</taxon>
        <taxon>Coscinodiscophyceae</taxon>
        <taxon>Thalassiosirophycidae</taxon>
        <taxon>Thalassiosirales</taxon>
        <taxon>Thalassiosiraceae</taxon>
        <taxon>Thalassiosira</taxon>
    </lineage>
</organism>
<feature type="compositionally biased region" description="Pro residues" evidence="1">
    <location>
        <begin position="311"/>
        <end position="328"/>
    </location>
</feature>
<evidence type="ECO:0000313" key="3">
    <source>
        <dbReference type="Proteomes" id="UP000266841"/>
    </source>
</evidence>
<feature type="region of interest" description="Disordered" evidence="1">
    <location>
        <begin position="432"/>
        <end position="451"/>
    </location>
</feature>
<sequence length="528" mass="59240">MLQIWISCGGRRDANQTGFQLAVAHDLLGWKNFVDGCQEEFIVSRPSNQQRSRKSSAKWASGFVDMIIQITHRQWLNRNEKLHYTQHFGVESPREDQRIMARIKHLHYHTDPDDLLPADQYLLAENLDTVASWTVTRRQIWTAEFEASLAACTTIPYTQTETKLPAVRPRPTESQRKTEEKEERGKEVQSTETNPRAHLEPEIWHLAWYFSYSGVRFRVTWRNNPPLRRHEMREQSRVGGTYAAPRVLEIVGSFCLGWTVFVHPAQSPNEIDWKNLWLLEGVFIGPSFAPADASCHECISLGAHDAQPSGVPRPPARPPPTPGGPPSDSPRGANDEPADRAMDREAIVCASAEKARAAPPPAVLLRATPTRESTLAPSTWDCYSTALQVIRMSQSSPSVGRDDFGDARCAIRAERHVGERRIDQTGLAQVRWPPPRTAASSPSQGDSHQRVDAGSFDLGLLLHSSPSHQESRNRAFGNQRLRRHAPALGARIDCSDGECHNHHRASDETTLVTPDARYVPRGTWENDG</sequence>
<dbReference type="AlphaFoldDB" id="K0SDN8"/>
<feature type="region of interest" description="Disordered" evidence="1">
    <location>
        <begin position="162"/>
        <end position="194"/>
    </location>
</feature>
<proteinExistence type="predicted"/>
<comment type="caution">
    <text evidence="2">The sequence shown here is derived from an EMBL/GenBank/DDBJ whole genome shotgun (WGS) entry which is preliminary data.</text>
</comment>
<accession>K0SDN8</accession>
<protein>
    <submittedName>
        <fullName evidence="2">Uncharacterized protein</fullName>
    </submittedName>
</protein>
<evidence type="ECO:0000256" key="1">
    <source>
        <dbReference type="SAM" id="MobiDB-lite"/>
    </source>
</evidence>
<name>K0SDN8_THAOC</name>
<keyword evidence="3" id="KW-1185">Reference proteome</keyword>
<gene>
    <name evidence="2" type="ORF">THAOC_15825</name>
</gene>
<reference evidence="2 3" key="1">
    <citation type="journal article" date="2012" name="Genome Biol.">
        <title>Genome and low-iron response of an oceanic diatom adapted to chronic iron limitation.</title>
        <authorList>
            <person name="Lommer M."/>
            <person name="Specht M."/>
            <person name="Roy A.S."/>
            <person name="Kraemer L."/>
            <person name="Andreson R."/>
            <person name="Gutowska M.A."/>
            <person name="Wolf J."/>
            <person name="Bergner S.V."/>
            <person name="Schilhabel M.B."/>
            <person name="Klostermeier U.C."/>
            <person name="Beiko R.G."/>
            <person name="Rosenstiel P."/>
            <person name="Hippler M."/>
            <person name="Laroche J."/>
        </authorList>
    </citation>
    <scope>NUCLEOTIDE SEQUENCE [LARGE SCALE GENOMIC DNA]</scope>
    <source>
        <strain evidence="2 3">CCMP1005</strain>
    </source>
</reference>
<feature type="region of interest" description="Disordered" evidence="1">
    <location>
        <begin position="306"/>
        <end position="338"/>
    </location>
</feature>
<evidence type="ECO:0000313" key="2">
    <source>
        <dbReference type="EMBL" id="EJK63510.1"/>
    </source>
</evidence>